<sequence>MSTVTPHARFRTAVEGGDIEGALACLADDVVFHSPAVHRPYKGRESVGGLLRCVFDTFEDFRYTDELHAEDGSAILVFRARVQDRDVEGIDLLRFAADGQIADFTVMVRPASGLMALLQEMGPKVEAAGVKPADD</sequence>
<evidence type="ECO:0000313" key="2">
    <source>
        <dbReference type="EMBL" id="UUY04426.1"/>
    </source>
</evidence>
<dbReference type="InterPro" id="IPR032710">
    <property type="entry name" value="NTF2-like_dom_sf"/>
</dbReference>
<dbReference type="SUPFAM" id="SSF54427">
    <property type="entry name" value="NTF2-like"/>
    <property type="match status" value="1"/>
</dbReference>
<gene>
    <name evidence="2" type="ORF">LRS13_02520</name>
</gene>
<dbReference type="Pfam" id="PF12680">
    <property type="entry name" value="SnoaL_2"/>
    <property type="match status" value="1"/>
</dbReference>
<protein>
    <submittedName>
        <fullName evidence="2">Nuclear transport factor 2 family protein</fullName>
    </submittedName>
</protein>
<dbReference type="EMBL" id="CP088295">
    <property type="protein sequence ID" value="UUY04426.1"/>
    <property type="molecule type" value="Genomic_DNA"/>
</dbReference>
<dbReference type="Gene3D" id="3.10.450.50">
    <property type="match status" value="1"/>
</dbReference>
<dbReference type="InterPro" id="IPR037401">
    <property type="entry name" value="SnoaL-like"/>
</dbReference>
<proteinExistence type="predicted"/>
<name>A0ABY5PIH0_9ACTN</name>
<feature type="domain" description="SnoaL-like" evidence="1">
    <location>
        <begin position="9"/>
        <end position="103"/>
    </location>
</feature>
<evidence type="ECO:0000313" key="3">
    <source>
        <dbReference type="Proteomes" id="UP001058860"/>
    </source>
</evidence>
<evidence type="ECO:0000259" key="1">
    <source>
        <dbReference type="Pfam" id="PF12680"/>
    </source>
</evidence>
<organism evidence="2 3">
    <name type="scientific">Svornostia abyssi</name>
    <dbReference type="NCBI Taxonomy" id="2898438"/>
    <lineage>
        <taxon>Bacteria</taxon>
        <taxon>Bacillati</taxon>
        <taxon>Actinomycetota</taxon>
        <taxon>Thermoleophilia</taxon>
        <taxon>Solirubrobacterales</taxon>
        <taxon>Baekduiaceae</taxon>
        <taxon>Svornostia</taxon>
    </lineage>
</organism>
<keyword evidence="3" id="KW-1185">Reference proteome</keyword>
<dbReference type="Proteomes" id="UP001058860">
    <property type="component" value="Chromosome"/>
</dbReference>
<accession>A0ABY5PIH0</accession>
<dbReference type="RefSeq" id="WP_353864910.1">
    <property type="nucleotide sequence ID" value="NZ_CP088295.1"/>
</dbReference>
<reference evidence="3" key="1">
    <citation type="submission" date="2021-11" db="EMBL/GenBank/DDBJ databases">
        <title>Cultivation dependent microbiological survey of springs from the worlds oldest radium mine currently devoted to the extraction of radon-saturated water.</title>
        <authorList>
            <person name="Kapinusova G."/>
            <person name="Smrhova T."/>
            <person name="Strejcek M."/>
            <person name="Suman J."/>
            <person name="Jani K."/>
            <person name="Pajer P."/>
            <person name="Uhlik O."/>
        </authorList>
    </citation>
    <scope>NUCLEOTIDE SEQUENCE [LARGE SCALE GENOMIC DNA]</scope>
    <source>
        <strain evidence="3">J379</strain>
    </source>
</reference>